<dbReference type="EMBL" id="LHQQ01000004">
    <property type="protein sequence ID" value="KOS48510.1"/>
    <property type="molecule type" value="Genomic_DNA"/>
</dbReference>
<dbReference type="AlphaFoldDB" id="A0A0M8PIS0"/>
<proteinExistence type="predicted"/>
<comment type="caution">
    <text evidence="2">The sequence shown here is derived from an EMBL/GenBank/DDBJ whole genome shotgun (WGS) entry which is preliminary data.</text>
</comment>
<accession>A0A0M8PIS0</accession>
<dbReference type="Proteomes" id="UP000037696">
    <property type="component" value="Unassembled WGS sequence"/>
</dbReference>
<keyword evidence="3" id="KW-1185">Reference proteome</keyword>
<gene>
    <name evidence="2" type="ORF">ACN38_g439</name>
</gene>
<protein>
    <submittedName>
        <fullName evidence="2">Uncharacterized protein</fullName>
    </submittedName>
</protein>
<name>A0A0M8PIS0_9EURO</name>
<reference evidence="2 3" key="1">
    <citation type="submission" date="2015-08" db="EMBL/GenBank/DDBJ databases">
        <title>Genome sequencing of Penicillium nordicum.</title>
        <authorList>
            <person name="Nguyen H.D."/>
            <person name="Seifert K.A."/>
        </authorList>
    </citation>
    <scope>NUCLEOTIDE SEQUENCE [LARGE SCALE GENOMIC DNA]</scope>
    <source>
        <strain evidence="2 3">DAOMC 185683</strain>
    </source>
</reference>
<evidence type="ECO:0000313" key="3">
    <source>
        <dbReference type="Proteomes" id="UP000037696"/>
    </source>
</evidence>
<evidence type="ECO:0000313" key="2">
    <source>
        <dbReference type="EMBL" id="KOS48510.1"/>
    </source>
</evidence>
<evidence type="ECO:0000256" key="1">
    <source>
        <dbReference type="SAM" id="MobiDB-lite"/>
    </source>
</evidence>
<organism evidence="2 3">
    <name type="scientific">Penicillium nordicum</name>
    <dbReference type="NCBI Taxonomy" id="229535"/>
    <lineage>
        <taxon>Eukaryota</taxon>
        <taxon>Fungi</taxon>
        <taxon>Dikarya</taxon>
        <taxon>Ascomycota</taxon>
        <taxon>Pezizomycotina</taxon>
        <taxon>Eurotiomycetes</taxon>
        <taxon>Eurotiomycetidae</taxon>
        <taxon>Eurotiales</taxon>
        <taxon>Aspergillaceae</taxon>
        <taxon>Penicillium</taxon>
    </lineage>
</organism>
<feature type="region of interest" description="Disordered" evidence="1">
    <location>
        <begin position="44"/>
        <end position="66"/>
    </location>
</feature>
<sequence length="66" mass="7666">MEASRVILKLFRLHKSLKSSVSRRRSLSYHIVLTIHIANLIDSTTLSPHRPRPYKSDRTNRHPSSC</sequence>